<name>A0ABD2KUJ5_9BILA</name>
<dbReference type="EMBL" id="JBICBT010000649">
    <property type="protein sequence ID" value="KAL3106489.1"/>
    <property type="molecule type" value="Genomic_DNA"/>
</dbReference>
<sequence length="313" mass="36154">MLKVFFFYIFLTLFCQAFASGIGGFKKGFLSSVYGTTKNGKGKSVEQSGSQTSSKLIENTTTNIASAQQEKENVRIRVIYRNDDSRAEHASVVVGFYEYDFIRKGARRRKFRSEIDRELDEFDAKKDRPFKGGGLFVEKGKVNQVFFEMSGRFWFDENYSYNRANSLEMFDHQNCELKDHRLEILIKNCVFNGEKCANLLFFHLTGRFDGSIEGKEQLKNPILVQTKPEKEWQNAKNDATIHLSVVLKAYSCKTGARKLPKTFVTDLFLVDETVTKWLKMKNVCHFHNSNAVNLDELTDHIVEFEFVSWAKLK</sequence>
<feature type="chain" id="PRO_5044842473" evidence="1">
    <location>
        <begin position="20"/>
        <end position="313"/>
    </location>
</feature>
<reference evidence="2 3" key="1">
    <citation type="submission" date="2024-10" db="EMBL/GenBank/DDBJ databases">
        <authorList>
            <person name="Kim D."/>
        </authorList>
    </citation>
    <scope>NUCLEOTIDE SEQUENCE [LARGE SCALE GENOMIC DNA]</scope>
    <source>
        <strain evidence="2">BH-2024</strain>
    </source>
</reference>
<keyword evidence="3" id="KW-1185">Reference proteome</keyword>
<evidence type="ECO:0000313" key="3">
    <source>
        <dbReference type="Proteomes" id="UP001620626"/>
    </source>
</evidence>
<comment type="caution">
    <text evidence="2">The sequence shown here is derived from an EMBL/GenBank/DDBJ whole genome shotgun (WGS) entry which is preliminary data.</text>
</comment>
<protein>
    <submittedName>
        <fullName evidence="2">Uncharacterized protein</fullName>
    </submittedName>
</protein>
<feature type="signal peptide" evidence="1">
    <location>
        <begin position="1"/>
        <end position="19"/>
    </location>
</feature>
<organism evidence="2 3">
    <name type="scientific">Heterodera trifolii</name>
    <dbReference type="NCBI Taxonomy" id="157864"/>
    <lineage>
        <taxon>Eukaryota</taxon>
        <taxon>Metazoa</taxon>
        <taxon>Ecdysozoa</taxon>
        <taxon>Nematoda</taxon>
        <taxon>Chromadorea</taxon>
        <taxon>Rhabditida</taxon>
        <taxon>Tylenchina</taxon>
        <taxon>Tylenchomorpha</taxon>
        <taxon>Tylenchoidea</taxon>
        <taxon>Heteroderidae</taxon>
        <taxon>Heteroderinae</taxon>
        <taxon>Heterodera</taxon>
    </lineage>
</organism>
<accession>A0ABD2KUJ5</accession>
<evidence type="ECO:0000256" key="1">
    <source>
        <dbReference type="SAM" id="SignalP"/>
    </source>
</evidence>
<gene>
    <name evidence="2" type="ORF">niasHT_011866</name>
</gene>
<dbReference type="Proteomes" id="UP001620626">
    <property type="component" value="Unassembled WGS sequence"/>
</dbReference>
<proteinExistence type="predicted"/>
<dbReference type="AlphaFoldDB" id="A0ABD2KUJ5"/>
<evidence type="ECO:0000313" key="2">
    <source>
        <dbReference type="EMBL" id="KAL3106489.1"/>
    </source>
</evidence>
<keyword evidence="1" id="KW-0732">Signal</keyword>